<dbReference type="AlphaFoldDB" id="A0A8T2NMJ0"/>
<dbReference type="EMBL" id="JAFBMS010000084">
    <property type="protein sequence ID" value="KAG9337617.1"/>
    <property type="molecule type" value="Genomic_DNA"/>
</dbReference>
<name>A0A8T2NMJ0_9TELE</name>
<comment type="caution">
    <text evidence="1">The sequence shown here is derived from an EMBL/GenBank/DDBJ whole genome shotgun (WGS) entry which is preliminary data.</text>
</comment>
<reference evidence="1" key="1">
    <citation type="thesis" date="2021" institute="BYU ScholarsArchive" country="Provo, UT, USA">
        <title>Applications of and Algorithms for Genome Assembly and Genomic Analyses with an Emphasis on Marine Teleosts.</title>
        <authorList>
            <person name="Pickett B.D."/>
        </authorList>
    </citation>
    <scope>NUCLEOTIDE SEQUENCE</scope>
    <source>
        <strain evidence="1">HI-2016</strain>
    </source>
</reference>
<sequence length="60" mass="6685">MEEIWVAWTHPPHIAVGKSLKAQPKLLLLLRLGFDQDTQTDTSRQDVGMGPALMETLLDA</sequence>
<organism evidence="1 2">
    <name type="scientific">Albula glossodonta</name>
    <name type="common">roundjaw bonefish</name>
    <dbReference type="NCBI Taxonomy" id="121402"/>
    <lineage>
        <taxon>Eukaryota</taxon>
        <taxon>Metazoa</taxon>
        <taxon>Chordata</taxon>
        <taxon>Craniata</taxon>
        <taxon>Vertebrata</taxon>
        <taxon>Euteleostomi</taxon>
        <taxon>Actinopterygii</taxon>
        <taxon>Neopterygii</taxon>
        <taxon>Teleostei</taxon>
        <taxon>Albuliformes</taxon>
        <taxon>Albulidae</taxon>
        <taxon>Albula</taxon>
    </lineage>
</organism>
<accession>A0A8T2NMJ0</accession>
<protein>
    <submittedName>
        <fullName evidence="1">Uncharacterized protein</fullName>
    </submittedName>
</protein>
<dbReference type="Proteomes" id="UP000824540">
    <property type="component" value="Unassembled WGS sequence"/>
</dbReference>
<keyword evidence="2" id="KW-1185">Reference proteome</keyword>
<proteinExistence type="predicted"/>
<evidence type="ECO:0000313" key="2">
    <source>
        <dbReference type="Proteomes" id="UP000824540"/>
    </source>
</evidence>
<gene>
    <name evidence="1" type="ORF">JZ751_028495</name>
</gene>
<evidence type="ECO:0000313" key="1">
    <source>
        <dbReference type="EMBL" id="KAG9337617.1"/>
    </source>
</evidence>